<proteinExistence type="predicted"/>
<dbReference type="InterPro" id="IPR036867">
    <property type="entry name" value="R3H_dom_sf"/>
</dbReference>
<feature type="compositionally biased region" description="Polar residues" evidence="2">
    <location>
        <begin position="237"/>
        <end position="258"/>
    </location>
</feature>
<organism evidence="5 6">
    <name type="scientific">Cyclopterus lumpus</name>
    <name type="common">Lumpsucker</name>
    <dbReference type="NCBI Taxonomy" id="8103"/>
    <lineage>
        <taxon>Eukaryota</taxon>
        <taxon>Metazoa</taxon>
        <taxon>Chordata</taxon>
        <taxon>Craniata</taxon>
        <taxon>Vertebrata</taxon>
        <taxon>Euteleostomi</taxon>
        <taxon>Actinopterygii</taxon>
        <taxon>Neopterygii</taxon>
        <taxon>Teleostei</taxon>
        <taxon>Neoteleostei</taxon>
        <taxon>Acanthomorphata</taxon>
        <taxon>Eupercaria</taxon>
        <taxon>Perciformes</taxon>
        <taxon>Cottioidei</taxon>
        <taxon>Cottales</taxon>
        <taxon>Cyclopteridae</taxon>
        <taxon>Cyclopterus</taxon>
    </lineage>
</organism>
<dbReference type="InterPro" id="IPR001374">
    <property type="entry name" value="R3H_dom"/>
</dbReference>
<dbReference type="AlphaFoldDB" id="A0A8C2ZBS2"/>
<dbReference type="PROSITE" id="PS51673">
    <property type="entry name" value="SUZ"/>
    <property type="match status" value="1"/>
</dbReference>
<dbReference type="CDD" id="cd02642">
    <property type="entry name" value="R3H_encore_like"/>
    <property type="match status" value="1"/>
</dbReference>
<evidence type="ECO:0000313" key="6">
    <source>
        <dbReference type="Proteomes" id="UP000694565"/>
    </source>
</evidence>
<dbReference type="Gene3D" id="3.30.1370.50">
    <property type="entry name" value="R3H-like domain"/>
    <property type="match status" value="1"/>
</dbReference>
<feature type="compositionally biased region" description="Basic and acidic residues" evidence="2">
    <location>
        <begin position="76"/>
        <end position="97"/>
    </location>
</feature>
<feature type="compositionally biased region" description="Basic and acidic residues" evidence="2">
    <location>
        <begin position="711"/>
        <end position="720"/>
    </location>
</feature>
<feature type="compositionally biased region" description="Low complexity" evidence="2">
    <location>
        <begin position="273"/>
        <end position="284"/>
    </location>
</feature>
<evidence type="ECO:0000256" key="1">
    <source>
        <dbReference type="ARBA" id="ARBA00022553"/>
    </source>
</evidence>
<feature type="region of interest" description="Disordered" evidence="2">
    <location>
        <begin position="231"/>
        <end position="313"/>
    </location>
</feature>
<feature type="region of interest" description="Disordered" evidence="2">
    <location>
        <begin position="525"/>
        <end position="553"/>
    </location>
</feature>
<feature type="domain" description="R3H" evidence="3">
    <location>
        <begin position="135"/>
        <end position="198"/>
    </location>
</feature>
<evidence type="ECO:0000313" key="5">
    <source>
        <dbReference type="Ensembl" id="ENSCLMP00005024951.1"/>
    </source>
</evidence>
<evidence type="ECO:0000259" key="4">
    <source>
        <dbReference type="PROSITE" id="PS51673"/>
    </source>
</evidence>
<dbReference type="GeneTree" id="ENSGT00940000155609"/>
<dbReference type="FunFam" id="3.30.1370.50:FF:000001">
    <property type="entry name" value="R3H domain-containing protein 2 isoform 1"/>
    <property type="match status" value="1"/>
</dbReference>
<feature type="compositionally biased region" description="Low complexity" evidence="2">
    <location>
        <begin position="525"/>
        <end position="535"/>
    </location>
</feature>
<dbReference type="SUPFAM" id="SSF82708">
    <property type="entry name" value="R3H domain"/>
    <property type="match status" value="1"/>
</dbReference>
<keyword evidence="1" id="KW-0597">Phosphoprotein</keyword>
<dbReference type="GO" id="GO:0003676">
    <property type="term" value="F:nucleic acid binding"/>
    <property type="evidence" value="ECO:0007669"/>
    <property type="project" value="UniProtKB-UniRule"/>
</dbReference>
<feature type="compositionally biased region" description="Pro residues" evidence="2">
    <location>
        <begin position="460"/>
        <end position="490"/>
    </location>
</feature>
<dbReference type="Ensembl" id="ENSCLMT00005026084.1">
    <property type="protein sequence ID" value="ENSCLMP00005024951.1"/>
    <property type="gene ID" value="ENSCLMG00005009172.1"/>
</dbReference>
<accession>A0A8C2ZBS2</accession>
<feature type="compositionally biased region" description="Polar residues" evidence="2">
    <location>
        <begin position="536"/>
        <end position="549"/>
    </location>
</feature>
<feature type="compositionally biased region" description="Polar residues" evidence="2">
    <location>
        <begin position="405"/>
        <end position="414"/>
    </location>
</feature>
<feature type="region of interest" description="Disordered" evidence="2">
    <location>
        <begin position="633"/>
        <end position="698"/>
    </location>
</feature>
<protein>
    <submittedName>
        <fullName evidence="5">R3H domain containing 2</fullName>
    </submittedName>
</protein>
<evidence type="ECO:0000256" key="2">
    <source>
        <dbReference type="SAM" id="MobiDB-lite"/>
    </source>
</evidence>
<feature type="region of interest" description="Disordered" evidence="2">
    <location>
        <begin position="73"/>
        <end position="113"/>
    </location>
</feature>
<feature type="compositionally biased region" description="Low complexity" evidence="2">
    <location>
        <begin position="373"/>
        <end position="383"/>
    </location>
</feature>
<feature type="compositionally biased region" description="Polar residues" evidence="2">
    <location>
        <begin position="633"/>
        <end position="657"/>
    </location>
</feature>
<feature type="compositionally biased region" description="Polar residues" evidence="2">
    <location>
        <begin position="295"/>
        <end position="306"/>
    </location>
</feature>
<sequence>MRQNLSKANLKDAAQNTSLKTNLISLTGNICVILFQSNAKLKLVRSLAVCEESSGPFSNDGTPESDIIQLHISCPSDKEEEKSSKDEYENEEKEKKDKAPRKMLSRDSSQEYTDSTGIDVHEFLVNTLKNNPRDRMMLLKLEQDILEFINDDNNQYKKFPQMTSYHRMLLHRVAAYFGMDHNVDQTGKAVIINKTGNTRIPEQRFSEHIKDERNMDFQKKFILKRDDASMDKDDNQVDSFSPNVNPNRLSTEGYCSSSQKRRQIFRGNRESSSRASSSRQSSTDSDMKCLEPRPWSSTDSDSSNRTLRPPVTKASSFSGISILTRGDSLGSNKGSQGNLPLVTPDLCPPPAASQSSRSLLPCPSQQPQPQVPPQTALLPTPQQHPMGNHMIAQGEELAPQFTQMTLSRQGSSENPEPPPMYQAPPTVLTQHPPPQTSYIMATTGQPMPPPSGYQPATGHPHPPPPPPPPPQPVMQAPPPPQGYMQPPPPQQIQVSYYPPGQYPSSGQQYRVPQPMAHQVSYPAQRTQPMPQPTQQSGLQTMMPSQQPSYQGMMGVQQPQNPGLLNSQRAGMGGQMQSIMVQYPQMPSYQVPVGNENQQVVQQQYQQQVMVPVSQSVQGPMPVYYSVITPTQQNSTSPSVGYLQPPSSEQYQITQSPSPCNPQQLQQQYPGVPPPGPGVMVMQLSVPNGPQPSQNPPLVQWNPCKYYSIEQRPSKPGELYKPDNTPQASTQLTSPLASPTQSPTPSPSGSVSSVCPGMGPLPLISQFPRPGGPAQGDGRYSLLGQPLQYSLCPPPLMHGQSSYSSHQGQGVMKHGARGKKQTLKSASTDLGTTDVVVSRVLEVTDLPEGISRPEAEKLFNQLSMCGAKIQWLKEPQGGRGGCGPCPGVGGDGNDPAHLYTVVAVFPSTMAAQSASFKLNNSGASLFKLRAAKKNYDLRVLERASSQ</sequence>
<dbReference type="SMART" id="SM00393">
    <property type="entry name" value="R3H"/>
    <property type="match status" value="1"/>
</dbReference>
<keyword evidence="6" id="KW-1185">Reference proteome</keyword>
<feature type="domain" description="SUZ" evidence="4">
    <location>
        <begin position="199"/>
        <end position="277"/>
    </location>
</feature>
<feature type="region of interest" description="Disordered" evidence="2">
    <location>
        <begin position="325"/>
        <end position="387"/>
    </location>
</feature>
<feature type="compositionally biased region" description="Polar residues" evidence="2">
    <location>
        <begin position="436"/>
        <end position="445"/>
    </location>
</feature>
<dbReference type="InterPro" id="IPR024771">
    <property type="entry name" value="SUZ"/>
</dbReference>
<name>A0A8C2ZBS2_CYCLU</name>
<feature type="region of interest" description="Disordered" evidence="2">
    <location>
        <begin position="405"/>
        <end position="509"/>
    </location>
</feature>
<feature type="region of interest" description="Disordered" evidence="2">
    <location>
        <begin position="711"/>
        <end position="776"/>
    </location>
</feature>
<dbReference type="Pfam" id="PF01424">
    <property type="entry name" value="R3H"/>
    <property type="match status" value="1"/>
</dbReference>
<feature type="compositionally biased region" description="Polar residues" evidence="2">
    <location>
        <begin position="329"/>
        <end position="338"/>
    </location>
</feature>
<dbReference type="Proteomes" id="UP000694565">
    <property type="component" value="Unplaced"/>
</dbReference>
<reference evidence="5" key="2">
    <citation type="submission" date="2025-09" db="UniProtKB">
        <authorList>
            <consortium name="Ensembl"/>
        </authorList>
    </citation>
    <scope>IDENTIFICATION</scope>
</reference>
<dbReference type="InterPro" id="IPR051937">
    <property type="entry name" value="R3H_domain_containing"/>
</dbReference>
<feature type="compositionally biased region" description="Low complexity" evidence="2">
    <location>
        <begin position="353"/>
        <end position="363"/>
    </location>
</feature>
<feature type="compositionally biased region" description="Low complexity" evidence="2">
    <location>
        <begin position="732"/>
        <end position="759"/>
    </location>
</feature>
<dbReference type="PANTHER" id="PTHR15672:SF13">
    <property type="entry name" value="R3H DOMAIN-CONTAINING PROTEIN 2"/>
    <property type="match status" value="1"/>
</dbReference>
<dbReference type="PANTHER" id="PTHR15672">
    <property type="entry name" value="CAMP-REGULATED PHOSPHOPROTEIN 21 RELATED R3H DOMAIN CONTAINING PROTEIN"/>
    <property type="match status" value="1"/>
</dbReference>
<reference evidence="5" key="1">
    <citation type="submission" date="2025-08" db="UniProtKB">
        <authorList>
            <consortium name="Ensembl"/>
        </authorList>
    </citation>
    <scope>IDENTIFICATION</scope>
</reference>
<dbReference type="PROSITE" id="PS51061">
    <property type="entry name" value="R3H"/>
    <property type="match status" value="1"/>
</dbReference>
<evidence type="ECO:0000259" key="3">
    <source>
        <dbReference type="PROSITE" id="PS51061"/>
    </source>
</evidence>